<evidence type="ECO:0000256" key="2">
    <source>
        <dbReference type="SAM" id="Phobius"/>
    </source>
</evidence>
<keyword evidence="4" id="KW-1185">Reference proteome</keyword>
<protein>
    <submittedName>
        <fullName evidence="3">Uncharacterized protein</fullName>
    </submittedName>
</protein>
<feature type="transmembrane region" description="Helical" evidence="2">
    <location>
        <begin position="30"/>
        <end position="49"/>
    </location>
</feature>
<reference evidence="3" key="1">
    <citation type="submission" date="2021-01" db="EMBL/GenBank/DDBJ databases">
        <title>Modified the classification status of verrucomicrobia.</title>
        <authorList>
            <person name="Feng X."/>
        </authorList>
    </citation>
    <scope>NUCLEOTIDE SEQUENCE</scope>
    <source>
        <strain evidence="3">KCTC 22041</strain>
    </source>
</reference>
<name>A0A934S704_9BACT</name>
<dbReference type="EMBL" id="JAENIJ010000010">
    <property type="protein sequence ID" value="MBK1882359.1"/>
    <property type="molecule type" value="Genomic_DNA"/>
</dbReference>
<comment type="caution">
    <text evidence="3">The sequence shown here is derived from an EMBL/GenBank/DDBJ whole genome shotgun (WGS) entry which is preliminary data.</text>
</comment>
<gene>
    <name evidence="3" type="ORF">JIN85_08035</name>
</gene>
<organism evidence="3 4">
    <name type="scientific">Luteolibacter pohnpeiensis</name>
    <dbReference type="NCBI Taxonomy" id="454153"/>
    <lineage>
        <taxon>Bacteria</taxon>
        <taxon>Pseudomonadati</taxon>
        <taxon>Verrucomicrobiota</taxon>
        <taxon>Verrucomicrobiia</taxon>
        <taxon>Verrucomicrobiales</taxon>
        <taxon>Verrucomicrobiaceae</taxon>
        <taxon>Luteolibacter</taxon>
    </lineage>
</organism>
<keyword evidence="2" id="KW-0812">Transmembrane</keyword>
<evidence type="ECO:0000256" key="1">
    <source>
        <dbReference type="SAM" id="MobiDB-lite"/>
    </source>
</evidence>
<dbReference type="Proteomes" id="UP000603141">
    <property type="component" value="Unassembled WGS sequence"/>
</dbReference>
<feature type="region of interest" description="Disordered" evidence="1">
    <location>
        <begin position="1"/>
        <end position="22"/>
    </location>
</feature>
<proteinExistence type="predicted"/>
<keyword evidence="2" id="KW-1133">Transmembrane helix</keyword>
<accession>A0A934S704</accession>
<evidence type="ECO:0000313" key="4">
    <source>
        <dbReference type="Proteomes" id="UP000603141"/>
    </source>
</evidence>
<sequence length="321" mass="36491">MLSTEGQIPVRRESSSSIEERKKREKAGKLATKLILFWVVLLVAIVVAVKFKSHPQQTKDVPDTRVTRNLVSEDAGFIQDAYPQFASTLGGFLNAKTPEAKNQFVHDPVDIVGAIDRFYRSNPMADIDLRSLHYAGGQVLRCNGRKAISTRWKTDTETIDAVFYREKGEWRLDWKQFVRYSQVPWPVFLAENGEDTSEFRLLARLRTTTSGDDLQQEASNVPKLRLILYNPKFGHPGEMGEPSPEFEVDAESTMGRRLKAAFESKKDEATFGNLANLDPEGMIRVRVRVSRTQEAGVRKFELVDLISTHWLSDNFPNIDEN</sequence>
<evidence type="ECO:0000313" key="3">
    <source>
        <dbReference type="EMBL" id="MBK1882359.1"/>
    </source>
</evidence>
<dbReference type="AlphaFoldDB" id="A0A934S704"/>
<keyword evidence="2" id="KW-0472">Membrane</keyword>
<feature type="compositionally biased region" description="Basic and acidic residues" evidence="1">
    <location>
        <begin position="10"/>
        <end position="22"/>
    </location>
</feature>